<dbReference type="Gramene" id="TraesCS5D02G358500.1">
    <property type="protein sequence ID" value="TraesCS5D02G358500.1.cds1"/>
    <property type="gene ID" value="TraesCS5D02G358500"/>
</dbReference>
<dbReference type="GO" id="GO:0016020">
    <property type="term" value="C:membrane"/>
    <property type="evidence" value="ECO:0007669"/>
    <property type="project" value="UniProtKB-SubCell"/>
</dbReference>
<dbReference type="EnsemblPlants" id="TraesCS5D02G358500.1">
    <property type="protein sequence ID" value="TraesCS5D02G358500.1.cds1"/>
    <property type="gene ID" value="TraesCS5D02G358500"/>
</dbReference>
<dbReference type="STRING" id="4565.A0A3B6MWJ1"/>
<dbReference type="Gramene" id="TraesCAD_scaffold_023014_01G000200.1">
    <property type="protein sequence ID" value="TraesCAD_scaffold_023014_01G000200.1"/>
    <property type="gene ID" value="TraesCAD_scaffold_023014_01G000200"/>
</dbReference>
<dbReference type="Gramene" id="TraesKAR5D01G0318960.1">
    <property type="protein sequence ID" value="cds.TraesKAR5D01G0318960.1"/>
    <property type="gene ID" value="TraesKAR5D01G0318960"/>
</dbReference>
<dbReference type="GO" id="GO:0004674">
    <property type="term" value="F:protein serine/threonine kinase activity"/>
    <property type="evidence" value="ECO:0007669"/>
    <property type="project" value="UniProtKB-EC"/>
</dbReference>
<feature type="domain" description="Bulb-type lectin" evidence="7">
    <location>
        <begin position="24"/>
        <end position="155"/>
    </location>
</feature>
<dbReference type="PANTHER" id="PTHR32444:SF118">
    <property type="entry name" value="OS09G0551150 PROTEIN"/>
    <property type="match status" value="1"/>
</dbReference>
<dbReference type="SMR" id="A0A3B6MWJ1"/>
<evidence type="ECO:0000259" key="7">
    <source>
        <dbReference type="PROSITE" id="PS50927"/>
    </source>
</evidence>
<reference evidence="8" key="1">
    <citation type="submission" date="2018-08" db="EMBL/GenBank/DDBJ databases">
        <authorList>
            <person name="Rossello M."/>
        </authorList>
    </citation>
    <scope>NUCLEOTIDE SEQUENCE [LARGE SCALE GENOMIC DNA]</scope>
    <source>
        <strain evidence="8">cv. Chinese Spring</strain>
    </source>
</reference>
<dbReference type="Gramene" id="TraesCS5D03G0807000.1">
    <property type="protein sequence ID" value="TraesCS5D03G0807000.1.CDS1"/>
    <property type="gene ID" value="TraesCS5D03G0807000"/>
</dbReference>
<name>A0A3B6MWJ1_WHEAT</name>
<keyword evidence="3" id="KW-0675">Receptor</keyword>
<dbReference type="Pfam" id="PF01453">
    <property type="entry name" value="B_lectin"/>
    <property type="match status" value="1"/>
</dbReference>
<dbReference type="Proteomes" id="UP000019116">
    <property type="component" value="Chromosome 5D"/>
</dbReference>
<evidence type="ECO:0000313" key="9">
    <source>
        <dbReference type="Proteomes" id="UP000019116"/>
    </source>
</evidence>
<dbReference type="Gramene" id="TraesROB_scaffold_025205_01G000800.1">
    <property type="protein sequence ID" value="TraesROB_scaffold_025205_01G000800.1"/>
    <property type="gene ID" value="TraesROB_scaffold_025205_01G000800"/>
</dbReference>
<evidence type="ECO:0000256" key="1">
    <source>
        <dbReference type="ARBA" id="ARBA00004479"/>
    </source>
</evidence>
<proteinExistence type="predicted"/>
<comment type="catalytic activity">
    <reaction evidence="5">
        <text>L-seryl-[protein] + ATP = O-phospho-L-seryl-[protein] + ADP + H(+)</text>
        <dbReference type="Rhea" id="RHEA:17989"/>
        <dbReference type="Rhea" id="RHEA-COMP:9863"/>
        <dbReference type="Rhea" id="RHEA-COMP:11604"/>
        <dbReference type="ChEBI" id="CHEBI:15378"/>
        <dbReference type="ChEBI" id="CHEBI:29999"/>
        <dbReference type="ChEBI" id="CHEBI:30616"/>
        <dbReference type="ChEBI" id="CHEBI:83421"/>
        <dbReference type="ChEBI" id="CHEBI:456216"/>
        <dbReference type="EC" id="2.7.11.1"/>
    </reaction>
</comment>
<feature type="chain" id="PRO_5043178115" description="non-specific serine/threonine protein kinase" evidence="6">
    <location>
        <begin position="24"/>
        <end position="225"/>
    </location>
</feature>
<comment type="subcellular location">
    <subcellularLocation>
        <location evidence="1">Membrane</location>
        <topology evidence="1">Single-pass type I membrane protein</topology>
    </subcellularLocation>
</comment>
<dbReference type="EC" id="2.7.11.1" evidence="2"/>
<dbReference type="OMA" id="VILMHCV"/>
<accession>A0A3B6MWJ1</accession>
<dbReference type="GO" id="GO:0051707">
    <property type="term" value="P:response to other organism"/>
    <property type="evidence" value="ECO:0007669"/>
    <property type="project" value="UniProtKB-ARBA"/>
</dbReference>
<dbReference type="SUPFAM" id="SSF51110">
    <property type="entry name" value="alpha-D-mannose-specific plant lectins"/>
    <property type="match status" value="1"/>
</dbReference>
<dbReference type="AlphaFoldDB" id="A0A3B6MWJ1"/>
<sequence length="225" mass="24358">MDSKALLCCTVVLIVLFLPLSASDDRLVPSKPLSPDNISISDGGTFALGFFNPSNSTSAKLYLGIWYNNIPKLTVVWVVNRETPITNNTSFAPVLSLTNNSSLVISEGNSGGRFLWMTPNVTTIVGSSTSTAVLLNAGNLVIRLSNGTTPWQSFDQQTDSFLPGMKLRIKSNTPNTVERLVSWKDPGNPSPGRFSYGIDPDSAFQVFLWDERTWCPAASHGPGSK</sequence>
<evidence type="ECO:0000256" key="2">
    <source>
        <dbReference type="ARBA" id="ARBA00012513"/>
    </source>
</evidence>
<feature type="signal peptide" evidence="6">
    <location>
        <begin position="1"/>
        <end position="23"/>
    </location>
</feature>
<dbReference type="Gramene" id="TraesWEE_scaffold_109541_01G000200.1">
    <property type="protein sequence ID" value="TraesWEE_scaffold_109541_01G000200.1"/>
    <property type="gene ID" value="TraesWEE_scaffold_109541_01G000200"/>
</dbReference>
<organism evidence="8">
    <name type="scientific">Triticum aestivum</name>
    <name type="common">Wheat</name>
    <dbReference type="NCBI Taxonomy" id="4565"/>
    <lineage>
        <taxon>Eukaryota</taxon>
        <taxon>Viridiplantae</taxon>
        <taxon>Streptophyta</taxon>
        <taxon>Embryophyta</taxon>
        <taxon>Tracheophyta</taxon>
        <taxon>Spermatophyta</taxon>
        <taxon>Magnoliopsida</taxon>
        <taxon>Liliopsida</taxon>
        <taxon>Poales</taxon>
        <taxon>Poaceae</taxon>
        <taxon>BOP clade</taxon>
        <taxon>Pooideae</taxon>
        <taxon>Triticodae</taxon>
        <taxon>Triticeae</taxon>
        <taxon>Triticinae</taxon>
        <taxon>Triticum</taxon>
    </lineage>
</organism>
<dbReference type="Gramene" id="TraesCLE_scaffold_021912_01G000200.1">
    <property type="protein sequence ID" value="TraesCLE_scaffold_021912_01G000200.1"/>
    <property type="gene ID" value="TraesCLE_scaffold_021912_01G000200"/>
</dbReference>
<dbReference type="Gene3D" id="2.90.10.10">
    <property type="entry name" value="Bulb-type lectin domain"/>
    <property type="match status" value="1"/>
</dbReference>
<dbReference type="InterPro" id="IPR001480">
    <property type="entry name" value="Bulb-type_lectin_dom"/>
</dbReference>
<reference evidence="8" key="2">
    <citation type="submission" date="2018-10" db="UniProtKB">
        <authorList>
            <consortium name="EnsemblPlants"/>
        </authorList>
    </citation>
    <scope>IDENTIFICATION</scope>
</reference>
<dbReference type="SMART" id="SM00108">
    <property type="entry name" value="B_lectin"/>
    <property type="match status" value="1"/>
</dbReference>
<evidence type="ECO:0000256" key="3">
    <source>
        <dbReference type="ARBA" id="ARBA00023170"/>
    </source>
</evidence>
<keyword evidence="9" id="KW-1185">Reference proteome</keyword>
<comment type="catalytic activity">
    <reaction evidence="4">
        <text>L-threonyl-[protein] + ATP = O-phospho-L-threonyl-[protein] + ADP + H(+)</text>
        <dbReference type="Rhea" id="RHEA:46608"/>
        <dbReference type="Rhea" id="RHEA-COMP:11060"/>
        <dbReference type="Rhea" id="RHEA-COMP:11605"/>
        <dbReference type="ChEBI" id="CHEBI:15378"/>
        <dbReference type="ChEBI" id="CHEBI:30013"/>
        <dbReference type="ChEBI" id="CHEBI:30616"/>
        <dbReference type="ChEBI" id="CHEBI:61977"/>
        <dbReference type="ChEBI" id="CHEBI:456216"/>
        <dbReference type="EC" id="2.7.11.1"/>
    </reaction>
</comment>
<evidence type="ECO:0000256" key="5">
    <source>
        <dbReference type="ARBA" id="ARBA00048679"/>
    </source>
</evidence>
<evidence type="ECO:0000256" key="4">
    <source>
        <dbReference type="ARBA" id="ARBA00047899"/>
    </source>
</evidence>
<dbReference type="PANTHER" id="PTHR32444">
    <property type="entry name" value="BULB-TYPE LECTIN DOMAIN-CONTAINING PROTEIN"/>
    <property type="match status" value="1"/>
</dbReference>
<dbReference type="OrthoDB" id="786095at2759"/>
<protein>
    <recommendedName>
        <fullName evidence="2">non-specific serine/threonine protein kinase</fullName>
        <ecNumber evidence="2">2.7.11.1</ecNumber>
    </recommendedName>
</protein>
<keyword evidence="6" id="KW-0732">Signal</keyword>
<evidence type="ECO:0000256" key="6">
    <source>
        <dbReference type="SAM" id="SignalP"/>
    </source>
</evidence>
<dbReference type="InterPro" id="IPR036426">
    <property type="entry name" value="Bulb-type_lectin_dom_sf"/>
</dbReference>
<dbReference type="CDD" id="cd00028">
    <property type="entry name" value="B_lectin"/>
    <property type="match status" value="1"/>
</dbReference>
<dbReference type="PROSITE" id="PS50927">
    <property type="entry name" value="BULB_LECTIN"/>
    <property type="match status" value="1"/>
</dbReference>
<evidence type="ECO:0000313" key="8">
    <source>
        <dbReference type="EnsemblPlants" id="TraesCS5D02G358500.1.cds1"/>
    </source>
</evidence>